<feature type="domain" description="Alanine racemase N-terminal" evidence="2">
    <location>
        <begin position="28"/>
        <end position="227"/>
    </location>
</feature>
<dbReference type="FunFam" id="3.20.20.10:FF:000018">
    <property type="entry name" value="Pyridoxal phosphate homeostasis protein"/>
    <property type="match status" value="1"/>
</dbReference>
<dbReference type="NCBIfam" id="TIGR00044">
    <property type="entry name" value="YggS family pyridoxal phosphate-dependent enzyme"/>
    <property type="match status" value="1"/>
</dbReference>
<dbReference type="PANTHER" id="PTHR10146">
    <property type="entry name" value="PROLINE SYNTHETASE CO-TRANSCRIBED BACTERIAL HOMOLOG PROTEIN"/>
    <property type="match status" value="1"/>
</dbReference>
<dbReference type="Gene3D" id="3.20.20.10">
    <property type="entry name" value="Alanine racemase"/>
    <property type="match status" value="1"/>
</dbReference>
<dbReference type="Pfam" id="PF01168">
    <property type="entry name" value="Ala_racemase_N"/>
    <property type="match status" value="1"/>
</dbReference>
<name>A0A644XMZ9_9ZZZZ</name>
<evidence type="ECO:0000256" key="1">
    <source>
        <dbReference type="ARBA" id="ARBA00022898"/>
    </source>
</evidence>
<dbReference type="GO" id="GO:0030170">
    <property type="term" value="F:pyridoxal phosphate binding"/>
    <property type="evidence" value="ECO:0007669"/>
    <property type="project" value="InterPro"/>
</dbReference>
<dbReference type="HAMAP" id="MF_02087">
    <property type="entry name" value="PLP_homeostasis"/>
    <property type="match status" value="1"/>
</dbReference>
<comment type="caution">
    <text evidence="3">The sequence shown here is derived from an EMBL/GenBank/DDBJ whole genome shotgun (WGS) entry which is preliminary data.</text>
</comment>
<organism evidence="3">
    <name type="scientific">bioreactor metagenome</name>
    <dbReference type="NCBI Taxonomy" id="1076179"/>
    <lineage>
        <taxon>unclassified sequences</taxon>
        <taxon>metagenomes</taxon>
        <taxon>ecological metagenomes</taxon>
    </lineage>
</organism>
<evidence type="ECO:0000259" key="2">
    <source>
        <dbReference type="Pfam" id="PF01168"/>
    </source>
</evidence>
<dbReference type="InterPro" id="IPR001608">
    <property type="entry name" value="Ala_racemase_N"/>
</dbReference>
<dbReference type="InterPro" id="IPR011078">
    <property type="entry name" value="PyrdxlP_homeostasis"/>
</dbReference>
<dbReference type="PANTHER" id="PTHR10146:SF14">
    <property type="entry name" value="PYRIDOXAL PHOSPHATE HOMEOSTASIS PROTEIN"/>
    <property type="match status" value="1"/>
</dbReference>
<gene>
    <name evidence="3" type="ORF">SDC9_63904</name>
</gene>
<sequence>MTEIAKNIAEVRAEMARACERVNRSPESVTLVAVSKYQNIERIREAAEAGITAFGENHAQELNEKKTFFEQQGCRAHFIGQLQTNKIKYVCGFAGLVESIDRLSLAQAMQQKAEARGIVQDILIQVNIGEEEQKGGVTDGDLDCFAESIAGFSHLNVRGLMCVPPAVEAELARGYFRRMRALFEHMRQKQEFTAFDILSMGMSHDYPVAIEEGATEIRVGTGIFGARNQK</sequence>
<dbReference type="CDD" id="cd00635">
    <property type="entry name" value="PLPDE_III_YBL036c_like"/>
    <property type="match status" value="1"/>
</dbReference>
<dbReference type="EMBL" id="VSSQ01002809">
    <property type="protein sequence ID" value="MPM17509.1"/>
    <property type="molecule type" value="Genomic_DNA"/>
</dbReference>
<dbReference type="InterPro" id="IPR029066">
    <property type="entry name" value="PLP-binding_barrel"/>
</dbReference>
<dbReference type="SUPFAM" id="SSF51419">
    <property type="entry name" value="PLP-binding barrel"/>
    <property type="match status" value="1"/>
</dbReference>
<protein>
    <submittedName>
        <fullName evidence="3">Pyridoxal phosphate homeostasis protein</fullName>
    </submittedName>
</protein>
<dbReference type="PIRSF" id="PIRSF004848">
    <property type="entry name" value="YBL036c_PLPDEIII"/>
    <property type="match status" value="1"/>
</dbReference>
<evidence type="ECO:0000313" key="3">
    <source>
        <dbReference type="EMBL" id="MPM17509.1"/>
    </source>
</evidence>
<reference evidence="3" key="1">
    <citation type="submission" date="2019-08" db="EMBL/GenBank/DDBJ databases">
        <authorList>
            <person name="Kucharzyk K."/>
            <person name="Murdoch R.W."/>
            <person name="Higgins S."/>
            <person name="Loffler F."/>
        </authorList>
    </citation>
    <scope>NUCLEOTIDE SEQUENCE</scope>
</reference>
<dbReference type="AlphaFoldDB" id="A0A644XMZ9"/>
<accession>A0A644XMZ9</accession>
<keyword evidence="1" id="KW-0663">Pyridoxal phosphate</keyword>
<proteinExistence type="inferred from homology"/>